<reference evidence="7" key="1">
    <citation type="submission" date="2023-10" db="EMBL/GenBank/DDBJ databases">
        <authorList>
            <person name="Chen Y."/>
            <person name="Shah S."/>
            <person name="Dougan E. K."/>
            <person name="Thang M."/>
            <person name="Chan C."/>
        </authorList>
    </citation>
    <scope>NUCLEOTIDE SEQUENCE [LARGE SCALE GENOMIC DNA]</scope>
</reference>
<keyword evidence="4 6" id="KW-1133">Transmembrane helix</keyword>
<organism evidence="7 8">
    <name type="scientific">Prorocentrum cordatum</name>
    <dbReference type="NCBI Taxonomy" id="2364126"/>
    <lineage>
        <taxon>Eukaryota</taxon>
        <taxon>Sar</taxon>
        <taxon>Alveolata</taxon>
        <taxon>Dinophyceae</taxon>
        <taxon>Prorocentrales</taxon>
        <taxon>Prorocentraceae</taxon>
        <taxon>Prorocentrum</taxon>
    </lineage>
</organism>
<protein>
    <submittedName>
        <fullName evidence="7">Uncharacterized protein</fullName>
    </submittedName>
</protein>
<evidence type="ECO:0000256" key="2">
    <source>
        <dbReference type="ARBA" id="ARBA00022448"/>
    </source>
</evidence>
<dbReference type="PANTHER" id="PTHR11616">
    <property type="entry name" value="SODIUM/CHLORIDE DEPENDENT TRANSPORTER"/>
    <property type="match status" value="1"/>
</dbReference>
<keyword evidence="5 6" id="KW-0472">Membrane</keyword>
<feature type="transmembrane region" description="Helical" evidence="6">
    <location>
        <begin position="66"/>
        <end position="85"/>
    </location>
</feature>
<comment type="subcellular location">
    <subcellularLocation>
        <location evidence="1">Membrane</location>
        <topology evidence="1">Multi-pass membrane protein</topology>
    </subcellularLocation>
</comment>
<accession>A0ABN9VPX0</accession>
<sequence>MAGAKYFVTPDFSTLFNGEVWQRAMIQIFYSLGVGFGSLIAFASYGKQDDNFVGNAVTVSLINSGTSIFAGFVVFPILGYLALEISEVNPCVRSDNIGDLNIIGLTGPSLAFIAFPIAISRMPLAYVWAILFFALLLCLGIDSEFAMVESVMTVLKDRNSTRAAMKYPTW</sequence>
<comment type="caution">
    <text evidence="7">The sequence shown here is derived from an EMBL/GenBank/DDBJ whole genome shotgun (WGS) entry which is preliminary data.</text>
</comment>
<dbReference type="EMBL" id="CAUYUJ010017505">
    <property type="protein sequence ID" value="CAK0875391.1"/>
    <property type="molecule type" value="Genomic_DNA"/>
</dbReference>
<evidence type="ECO:0000256" key="1">
    <source>
        <dbReference type="ARBA" id="ARBA00004141"/>
    </source>
</evidence>
<dbReference type="Proteomes" id="UP001189429">
    <property type="component" value="Unassembled WGS sequence"/>
</dbReference>
<dbReference type="SUPFAM" id="SSF161070">
    <property type="entry name" value="SNF-like"/>
    <property type="match status" value="1"/>
</dbReference>
<dbReference type="PRINTS" id="PR00176">
    <property type="entry name" value="NANEUSMPORT"/>
</dbReference>
<keyword evidence="3 6" id="KW-0812">Transmembrane</keyword>
<evidence type="ECO:0000256" key="6">
    <source>
        <dbReference type="SAM" id="Phobius"/>
    </source>
</evidence>
<feature type="transmembrane region" description="Helical" evidence="6">
    <location>
        <begin position="97"/>
        <end position="119"/>
    </location>
</feature>
<dbReference type="InterPro" id="IPR037272">
    <property type="entry name" value="SNS_sf"/>
</dbReference>
<keyword evidence="8" id="KW-1185">Reference proteome</keyword>
<dbReference type="Pfam" id="PF00209">
    <property type="entry name" value="SNF"/>
    <property type="match status" value="1"/>
</dbReference>
<gene>
    <name evidence="7" type="ORF">PCOR1329_LOCUS60072</name>
</gene>
<dbReference type="PANTHER" id="PTHR11616:SF240">
    <property type="entry name" value="BLOATED TUBULES, ISOFORM B-RELATED"/>
    <property type="match status" value="1"/>
</dbReference>
<evidence type="ECO:0000313" key="7">
    <source>
        <dbReference type="EMBL" id="CAK0875391.1"/>
    </source>
</evidence>
<evidence type="ECO:0000256" key="4">
    <source>
        <dbReference type="ARBA" id="ARBA00022989"/>
    </source>
</evidence>
<feature type="transmembrane region" description="Helical" evidence="6">
    <location>
        <begin position="28"/>
        <end position="46"/>
    </location>
</feature>
<proteinExistence type="predicted"/>
<evidence type="ECO:0000256" key="5">
    <source>
        <dbReference type="ARBA" id="ARBA00023136"/>
    </source>
</evidence>
<keyword evidence="2" id="KW-0813">Transport</keyword>
<dbReference type="InterPro" id="IPR000175">
    <property type="entry name" value="Na/ntran_symport"/>
</dbReference>
<evidence type="ECO:0000256" key="3">
    <source>
        <dbReference type="ARBA" id="ARBA00022692"/>
    </source>
</evidence>
<name>A0ABN9VPX0_9DINO</name>
<dbReference type="PROSITE" id="PS50267">
    <property type="entry name" value="NA_NEUROTRAN_SYMP_3"/>
    <property type="match status" value="1"/>
</dbReference>
<feature type="transmembrane region" description="Helical" evidence="6">
    <location>
        <begin position="125"/>
        <end position="148"/>
    </location>
</feature>
<evidence type="ECO:0000313" key="8">
    <source>
        <dbReference type="Proteomes" id="UP001189429"/>
    </source>
</evidence>